<accession>A0ABQ4IRZ2</accession>
<gene>
    <name evidence="3" type="ORF">Vlu01_12090</name>
</gene>
<feature type="region of interest" description="Disordered" evidence="1">
    <location>
        <begin position="70"/>
        <end position="104"/>
    </location>
</feature>
<comment type="caution">
    <text evidence="3">The sequence shown here is derived from an EMBL/GenBank/DDBJ whole genome shotgun (WGS) entry which is preliminary data.</text>
</comment>
<dbReference type="Proteomes" id="UP000643165">
    <property type="component" value="Unassembled WGS sequence"/>
</dbReference>
<sequence length="104" mass="11312">MDIYEDERTVSRADLAAWLRQMASQLESGQVFYGAAGAITVADEVRCELEIEQEGADEFSIEIEFSWVNPKAEPEKATPEQAEREKPAAAEADGEADTAGSTGE</sequence>
<protein>
    <recommendedName>
        <fullName evidence="2">Amphi-Trp domain-containing protein</fullName>
    </recommendedName>
</protein>
<feature type="compositionally biased region" description="Basic and acidic residues" evidence="1">
    <location>
        <begin position="72"/>
        <end position="88"/>
    </location>
</feature>
<evidence type="ECO:0000256" key="1">
    <source>
        <dbReference type="SAM" id="MobiDB-lite"/>
    </source>
</evidence>
<organism evidence="3 4">
    <name type="scientific">Micromonospora lutea</name>
    <dbReference type="NCBI Taxonomy" id="419825"/>
    <lineage>
        <taxon>Bacteria</taxon>
        <taxon>Bacillati</taxon>
        <taxon>Actinomycetota</taxon>
        <taxon>Actinomycetes</taxon>
        <taxon>Micromonosporales</taxon>
        <taxon>Micromonosporaceae</taxon>
        <taxon>Micromonospora</taxon>
    </lineage>
</organism>
<evidence type="ECO:0000259" key="2">
    <source>
        <dbReference type="Pfam" id="PF20068"/>
    </source>
</evidence>
<name>A0ABQ4IRZ2_9ACTN</name>
<dbReference type="Pfam" id="PF20068">
    <property type="entry name" value="Amphi-Trp"/>
    <property type="match status" value="1"/>
</dbReference>
<feature type="domain" description="Amphi-Trp" evidence="2">
    <location>
        <begin position="3"/>
        <end position="75"/>
    </location>
</feature>
<dbReference type="EMBL" id="BOPB01000005">
    <property type="protein sequence ID" value="GIJ20585.1"/>
    <property type="molecule type" value="Genomic_DNA"/>
</dbReference>
<dbReference type="NCBIfam" id="TIGR04354">
    <property type="entry name" value="amphi-Trp"/>
    <property type="match status" value="1"/>
</dbReference>
<evidence type="ECO:0000313" key="4">
    <source>
        <dbReference type="Proteomes" id="UP000643165"/>
    </source>
</evidence>
<keyword evidence="4" id="KW-1185">Reference proteome</keyword>
<dbReference type="InterPro" id="IPR027598">
    <property type="entry name" value="Amphi-Trp_dom"/>
</dbReference>
<reference evidence="3 4" key="1">
    <citation type="submission" date="2021-01" db="EMBL/GenBank/DDBJ databases">
        <title>Whole genome shotgun sequence of Verrucosispora lutea NBRC 106530.</title>
        <authorList>
            <person name="Komaki H."/>
            <person name="Tamura T."/>
        </authorList>
    </citation>
    <scope>NUCLEOTIDE SEQUENCE [LARGE SCALE GENOMIC DNA]</scope>
    <source>
        <strain evidence="3 4">NBRC 106530</strain>
    </source>
</reference>
<evidence type="ECO:0000313" key="3">
    <source>
        <dbReference type="EMBL" id="GIJ20585.1"/>
    </source>
</evidence>
<dbReference type="RefSeq" id="WP_203995209.1">
    <property type="nucleotide sequence ID" value="NZ_BOPB01000005.1"/>
</dbReference>
<proteinExistence type="predicted"/>